<gene>
    <name evidence="2" type="primary">LOC107824887</name>
</gene>
<organism evidence="2">
    <name type="scientific">Nicotiana tabacum</name>
    <name type="common">Common tobacco</name>
    <dbReference type="NCBI Taxonomy" id="4097"/>
    <lineage>
        <taxon>Eukaryota</taxon>
        <taxon>Viridiplantae</taxon>
        <taxon>Streptophyta</taxon>
        <taxon>Embryophyta</taxon>
        <taxon>Tracheophyta</taxon>
        <taxon>Spermatophyta</taxon>
        <taxon>Magnoliopsida</taxon>
        <taxon>eudicotyledons</taxon>
        <taxon>Gunneridae</taxon>
        <taxon>Pentapetalae</taxon>
        <taxon>asterids</taxon>
        <taxon>lamiids</taxon>
        <taxon>Solanales</taxon>
        <taxon>Solanaceae</taxon>
        <taxon>Nicotianoideae</taxon>
        <taxon>Nicotianeae</taxon>
        <taxon>Nicotiana</taxon>
    </lineage>
</organism>
<dbReference type="PaxDb" id="4097-A0A1S4D166"/>
<dbReference type="PANTHER" id="PTHR33240">
    <property type="entry name" value="OS08G0508500 PROTEIN"/>
    <property type="match status" value="1"/>
</dbReference>
<reference evidence="2" key="1">
    <citation type="submission" date="2025-08" db="UniProtKB">
        <authorList>
            <consortium name="RefSeq"/>
        </authorList>
    </citation>
    <scope>IDENTIFICATION</scope>
</reference>
<name>A0A1S4D166_TOBAC</name>
<dbReference type="OrthoDB" id="2919534at2759"/>
<dbReference type="KEGG" id="nta:107824887"/>
<evidence type="ECO:0000313" key="2">
    <source>
        <dbReference type="RefSeq" id="XP_016507180.1"/>
    </source>
</evidence>
<evidence type="ECO:0000256" key="1">
    <source>
        <dbReference type="SAM" id="MobiDB-lite"/>
    </source>
</evidence>
<feature type="compositionally biased region" description="Basic residues" evidence="1">
    <location>
        <begin position="174"/>
        <end position="188"/>
    </location>
</feature>
<sequence length="201" mass="23535">MSKSGLDRPIRHMEAPKLSEYNFNVDVAAIVSAIIRIKDTKWARPLQSDPAQREPNRIFRVLNGFNMACKTTKREITLPVNTARIIQEAKFYVIEGYMRYNALFERPWIHSMMAVPSTLHQMLKFPTPGGIKTIYGEQPAANEIFAIDEWFRYPHFLHQRIQVRSPREVPTSNHRSRPRPRPNRRSRGQMRMTTMEFPDPS</sequence>
<dbReference type="AlphaFoldDB" id="A0A1S4D166"/>
<protein>
    <submittedName>
        <fullName evidence="2">Uncharacterized protein</fullName>
    </submittedName>
</protein>
<dbReference type="RefSeq" id="XP_016507180.1">
    <property type="nucleotide sequence ID" value="XM_016651694.1"/>
</dbReference>
<accession>A0A1S4D166</accession>
<proteinExistence type="predicted"/>
<feature type="region of interest" description="Disordered" evidence="1">
    <location>
        <begin position="164"/>
        <end position="201"/>
    </location>
</feature>
<dbReference type="PANTHER" id="PTHR33240:SF8">
    <property type="entry name" value="OS03G0439900 PROTEIN"/>
    <property type="match status" value="1"/>
</dbReference>